<dbReference type="Proteomes" id="UP000287171">
    <property type="component" value="Unassembled WGS sequence"/>
</dbReference>
<reference evidence="3" key="1">
    <citation type="submission" date="2018-12" db="EMBL/GenBank/DDBJ databases">
        <title>Tengunoibacter tsumagoiensis gen. nov., sp. nov., Dictyobacter kobayashii sp. nov., D. alpinus sp. nov., and D. joshuensis sp. nov. and description of Dictyobacteraceae fam. nov. within the order Ktedonobacterales isolated from Tengu-no-mugimeshi.</title>
        <authorList>
            <person name="Wang C.M."/>
            <person name="Zheng Y."/>
            <person name="Sakai Y."/>
            <person name="Toyoda A."/>
            <person name="Minakuchi Y."/>
            <person name="Abe K."/>
            <person name="Yokota A."/>
            <person name="Yabe S."/>
        </authorList>
    </citation>
    <scope>NUCLEOTIDE SEQUENCE [LARGE SCALE GENOMIC DNA]</scope>
    <source>
        <strain evidence="3">Uno16</strain>
    </source>
</reference>
<dbReference type="RefSeq" id="WP_126631716.1">
    <property type="nucleotide sequence ID" value="NZ_BIFT01000002.1"/>
</dbReference>
<gene>
    <name evidence="2" type="ORF">KDA_72680</name>
</gene>
<name>A0A402BKB4_9CHLR</name>
<organism evidence="2 3">
    <name type="scientific">Dictyobacter alpinus</name>
    <dbReference type="NCBI Taxonomy" id="2014873"/>
    <lineage>
        <taxon>Bacteria</taxon>
        <taxon>Bacillati</taxon>
        <taxon>Chloroflexota</taxon>
        <taxon>Ktedonobacteria</taxon>
        <taxon>Ktedonobacterales</taxon>
        <taxon>Dictyobacteraceae</taxon>
        <taxon>Dictyobacter</taxon>
    </lineage>
</organism>
<keyword evidence="3" id="KW-1185">Reference proteome</keyword>
<protein>
    <submittedName>
        <fullName evidence="2">Uncharacterized protein</fullName>
    </submittedName>
</protein>
<keyword evidence="1" id="KW-1133">Transmembrane helix</keyword>
<comment type="caution">
    <text evidence="2">The sequence shown here is derived from an EMBL/GenBank/DDBJ whole genome shotgun (WGS) entry which is preliminary data.</text>
</comment>
<dbReference type="AlphaFoldDB" id="A0A402BKB4"/>
<evidence type="ECO:0000313" key="2">
    <source>
        <dbReference type="EMBL" id="GCE31784.1"/>
    </source>
</evidence>
<evidence type="ECO:0000313" key="3">
    <source>
        <dbReference type="Proteomes" id="UP000287171"/>
    </source>
</evidence>
<feature type="transmembrane region" description="Helical" evidence="1">
    <location>
        <begin position="106"/>
        <end position="127"/>
    </location>
</feature>
<feature type="transmembrane region" description="Helical" evidence="1">
    <location>
        <begin position="18"/>
        <end position="39"/>
    </location>
</feature>
<feature type="transmembrane region" description="Helical" evidence="1">
    <location>
        <begin position="45"/>
        <end position="63"/>
    </location>
</feature>
<dbReference type="EMBL" id="BIFT01000002">
    <property type="protein sequence ID" value="GCE31784.1"/>
    <property type="molecule type" value="Genomic_DNA"/>
</dbReference>
<sequence length="134" mass="15275">MKHFFTTTIWARLSKKRFFIILFTVFLLTLLLFAISVHLSQRALHVPYFIEVFFSFTVALLFFSAKHQSKGKNFLKSDISAGIATLSMGSIILIDILEAFSTSSYYYSITDLLIILFVLALACLTLFRSRQISG</sequence>
<keyword evidence="1" id="KW-0472">Membrane</keyword>
<evidence type="ECO:0000256" key="1">
    <source>
        <dbReference type="SAM" id="Phobius"/>
    </source>
</evidence>
<feature type="transmembrane region" description="Helical" evidence="1">
    <location>
        <begin position="75"/>
        <end position="94"/>
    </location>
</feature>
<accession>A0A402BKB4</accession>
<keyword evidence="1" id="KW-0812">Transmembrane</keyword>
<proteinExistence type="predicted"/>